<accession>A0ACC1HHE9</accession>
<proteinExistence type="predicted"/>
<protein>
    <submittedName>
        <fullName evidence="1">Uncharacterized protein</fullName>
    </submittedName>
</protein>
<name>A0ACC1HHE9_9FUNG</name>
<evidence type="ECO:0000313" key="2">
    <source>
        <dbReference type="Proteomes" id="UP001145114"/>
    </source>
</evidence>
<organism evidence="1 2">
    <name type="scientific">Spiromyces aspiralis</name>
    <dbReference type="NCBI Taxonomy" id="68401"/>
    <lineage>
        <taxon>Eukaryota</taxon>
        <taxon>Fungi</taxon>
        <taxon>Fungi incertae sedis</taxon>
        <taxon>Zoopagomycota</taxon>
        <taxon>Kickxellomycotina</taxon>
        <taxon>Kickxellomycetes</taxon>
        <taxon>Kickxellales</taxon>
        <taxon>Kickxellaceae</taxon>
        <taxon>Spiromyces</taxon>
    </lineage>
</organism>
<reference evidence="1" key="1">
    <citation type="submission" date="2022-06" db="EMBL/GenBank/DDBJ databases">
        <title>Phylogenomic reconstructions and comparative analyses of Kickxellomycotina fungi.</title>
        <authorList>
            <person name="Reynolds N.K."/>
            <person name="Stajich J.E."/>
            <person name="Barry K."/>
            <person name="Grigoriev I.V."/>
            <person name="Crous P."/>
            <person name="Smith M.E."/>
        </authorList>
    </citation>
    <scope>NUCLEOTIDE SEQUENCE</scope>
    <source>
        <strain evidence="1">RSA 2271</strain>
    </source>
</reference>
<sequence>MATAADTVTQTPTAPPTNNTASTANHGMSIVAIEVPAEGEVVEGPHPLLPKRVAAAVAATGITQEVTATTTITTTTPAITAEIGAGSAAITAAAAATTPLTLHIRETSAACMYHT</sequence>
<dbReference type="Proteomes" id="UP001145114">
    <property type="component" value="Unassembled WGS sequence"/>
</dbReference>
<gene>
    <name evidence="1" type="ORF">EV182_002868</name>
</gene>
<comment type="caution">
    <text evidence="1">The sequence shown here is derived from an EMBL/GenBank/DDBJ whole genome shotgun (WGS) entry which is preliminary data.</text>
</comment>
<dbReference type="EMBL" id="JAMZIH010005799">
    <property type="protein sequence ID" value="KAJ1674637.1"/>
    <property type="molecule type" value="Genomic_DNA"/>
</dbReference>
<evidence type="ECO:0000313" key="1">
    <source>
        <dbReference type="EMBL" id="KAJ1674637.1"/>
    </source>
</evidence>
<keyword evidence="2" id="KW-1185">Reference proteome</keyword>